<organism evidence="2 3">
    <name type="scientific">Abeliophyllum distichum</name>
    <dbReference type="NCBI Taxonomy" id="126358"/>
    <lineage>
        <taxon>Eukaryota</taxon>
        <taxon>Viridiplantae</taxon>
        <taxon>Streptophyta</taxon>
        <taxon>Embryophyta</taxon>
        <taxon>Tracheophyta</taxon>
        <taxon>Spermatophyta</taxon>
        <taxon>Magnoliopsida</taxon>
        <taxon>eudicotyledons</taxon>
        <taxon>Gunneridae</taxon>
        <taxon>Pentapetalae</taxon>
        <taxon>asterids</taxon>
        <taxon>lamiids</taxon>
        <taxon>Lamiales</taxon>
        <taxon>Oleaceae</taxon>
        <taxon>Forsythieae</taxon>
        <taxon>Abeliophyllum</taxon>
    </lineage>
</organism>
<evidence type="ECO:0000259" key="1">
    <source>
        <dbReference type="Pfam" id="PF00078"/>
    </source>
</evidence>
<dbReference type="Pfam" id="PF00078">
    <property type="entry name" value="RVT_1"/>
    <property type="match status" value="1"/>
</dbReference>
<protein>
    <submittedName>
        <fullName evidence="2">Ribonuclease H</fullName>
    </submittedName>
</protein>
<dbReference type="Gene3D" id="3.30.70.270">
    <property type="match status" value="1"/>
</dbReference>
<comment type="caution">
    <text evidence="2">The sequence shown here is derived from an EMBL/GenBank/DDBJ whole genome shotgun (WGS) entry which is preliminary data.</text>
</comment>
<dbReference type="Gene3D" id="3.10.10.10">
    <property type="entry name" value="HIV Type 1 Reverse Transcriptase, subunit A, domain 1"/>
    <property type="match status" value="1"/>
</dbReference>
<dbReference type="EMBL" id="JBFOLK010000007">
    <property type="protein sequence ID" value="KAL2498376.1"/>
    <property type="molecule type" value="Genomic_DNA"/>
</dbReference>
<proteinExistence type="predicted"/>
<keyword evidence="3" id="KW-1185">Reference proteome</keyword>
<dbReference type="InterPro" id="IPR043128">
    <property type="entry name" value="Rev_trsase/Diguanyl_cyclase"/>
</dbReference>
<dbReference type="CDD" id="cd01647">
    <property type="entry name" value="RT_LTR"/>
    <property type="match status" value="1"/>
</dbReference>
<dbReference type="InterPro" id="IPR043502">
    <property type="entry name" value="DNA/RNA_pol_sf"/>
</dbReference>
<dbReference type="AlphaFoldDB" id="A0ABD1SD17"/>
<dbReference type="PANTHER" id="PTHR24559">
    <property type="entry name" value="TRANSPOSON TY3-I GAG-POL POLYPROTEIN"/>
    <property type="match status" value="1"/>
</dbReference>
<reference evidence="3" key="1">
    <citation type="submission" date="2024-07" db="EMBL/GenBank/DDBJ databases">
        <title>Two chromosome-level genome assemblies of Korean endemic species Abeliophyllum distichum and Forsythia ovata (Oleaceae).</title>
        <authorList>
            <person name="Jang H."/>
        </authorList>
    </citation>
    <scope>NUCLEOTIDE SEQUENCE [LARGE SCALE GENOMIC DNA]</scope>
</reference>
<evidence type="ECO:0000313" key="2">
    <source>
        <dbReference type="EMBL" id="KAL2498376.1"/>
    </source>
</evidence>
<dbReference type="Proteomes" id="UP001604336">
    <property type="component" value="Unassembled WGS sequence"/>
</dbReference>
<accession>A0ABD1SD17</accession>
<dbReference type="PANTHER" id="PTHR24559:SF444">
    <property type="entry name" value="REVERSE TRANSCRIPTASE DOMAIN-CONTAINING PROTEIN"/>
    <property type="match status" value="1"/>
</dbReference>
<dbReference type="SUPFAM" id="SSF56672">
    <property type="entry name" value="DNA/RNA polymerases"/>
    <property type="match status" value="1"/>
</dbReference>
<feature type="domain" description="Reverse transcriptase" evidence="1">
    <location>
        <begin position="134"/>
        <end position="215"/>
    </location>
</feature>
<gene>
    <name evidence="2" type="ORF">Adt_23926</name>
</gene>
<name>A0ABD1SD17_9LAMI</name>
<evidence type="ECO:0000313" key="3">
    <source>
        <dbReference type="Proteomes" id="UP001604336"/>
    </source>
</evidence>
<sequence length="216" mass="24823">MKFPIEWSIATILGNQLEAKKCYKNALRKEEKKEINKTFLDVEMIVASEEAPEDITMEEAASPEDIDPRVTGVDCQTSSVKELKSFAVDPNDPRRLQVGKDLLEESNETLKRFIRQNLDVFSWRHEDIVRIDPKAYPNDSFPLPRIDQLVDVTSGHELLSFMDAYSGYNQIPMYPPDKDYTSFVTDKAFYCYKVMTFGLKNAGGTYQRLVNKIFAD</sequence>
<dbReference type="InterPro" id="IPR000477">
    <property type="entry name" value="RT_dom"/>
</dbReference>
<dbReference type="InterPro" id="IPR053134">
    <property type="entry name" value="RNA-dir_DNA_polymerase"/>
</dbReference>